<evidence type="ECO:0000313" key="10">
    <source>
        <dbReference type="Proteomes" id="UP001630127"/>
    </source>
</evidence>
<dbReference type="Proteomes" id="UP001630127">
    <property type="component" value="Unassembled WGS sequence"/>
</dbReference>
<feature type="region of interest" description="Disordered" evidence="7">
    <location>
        <begin position="1"/>
        <end position="28"/>
    </location>
</feature>
<dbReference type="PANTHER" id="PTHR11654">
    <property type="entry name" value="OLIGOPEPTIDE TRANSPORTER-RELATED"/>
    <property type="match status" value="1"/>
</dbReference>
<sequence length="654" mass="72840">LSTTARHSPSNRNSEVVGRGNLREGGRGREIEHGDIWDRDLRKRDLGKGEGEGRSDMGKSRRGRSVEERFRYLNSSKSSQKKWIALELLKDGIDSENAQASMSQLTKEKGGFKACMFVLVLTTLENIGFVANMSSLVLYFHLVMQFDLSTSANTFTNFLGSTFLLTILGGFISDTYLNRLYTCLLFGILEVLGLLLLTIQGKSHKLQPDPCNKSSCVKGGQAAMFYITIFLLALGAGGLKGSVTALGADQFDQKDRKEAKALASYFNSYQFSVTVGSIIGVTAVVWVAMNKAWYWGFMISLICTSIGVVILALGKPFYRLRPQGTSPLVKISQVIVAAIRNRNVKVPENSHELYEVDDKDTISHTSQFRLLDKAASVREGTTPEAWKVCTVTQVEEVKILIRMLPIIASTIIMNTCMAQLQTYSVLQGYSMNTHLGSLKIPSASIPVIPLIFMSILLPIYEFFFVPLARKITGHPTGITQLQRVGIGLVLSIISMSIAGVIEIKRRHQALKNPLKPISLFWLSFQYGVFGIADMFTVIGLMEFFYREAPKWMRSLSTSFALLSLSFGYFLSTAFVNLVNAVTKKVTPSKQGWLEAPDLNHNKLELFYWFLAILSLLNFANYLFWASWYKYKSDAKVTETQVKAVRGSSIVAAED</sequence>
<protein>
    <submittedName>
        <fullName evidence="9">Uncharacterized protein</fullName>
    </submittedName>
</protein>
<feature type="transmembrane region" description="Helical" evidence="8">
    <location>
        <begin position="557"/>
        <end position="578"/>
    </location>
</feature>
<keyword evidence="10" id="KW-1185">Reference proteome</keyword>
<evidence type="ECO:0000256" key="6">
    <source>
        <dbReference type="ARBA" id="ARBA00044504"/>
    </source>
</evidence>
<feature type="transmembrane region" description="Helical" evidence="8">
    <location>
        <begin position="114"/>
        <end position="142"/>
    </location>
</feature>
<feature type="transmembrane region" description="Helical" evidence="8">
    <location>
        <begin position="443"/>
        <end position="463"/>
    </location>
</feature>
<feature type="transmembrane region" description="Helical" evidence="8">
    <location>
        <begin position="523"/>
        <end position="545"/>
    </location>
</feature>
<proteinExistence type="inferred from homology"/>
<feature type="transmembrane region" description="Helical" evidence="8">
    <location>
        <begin position="223"/>
        <end position="248"/>
    </location>
</feature>
<keyword evidence="5 8" id="KW-0472">Membrane</keyword>
<comment type="similarity">
    <text evidence="2">Belongs to the major facilitator superfamily. Proton-dependent oligopeptide transporter (POT/PTR) (TC 2.A.17) family.</text>
</comment>
<reference evidence="9 10" key="1">
    <citation type="submission" date="2024-11" db="EMBL/GenBank/DDBJ databases">
        <title>A near-complete genome assembly of Cinchona calisaya.</title>
        <authorList>
            <person name="Lian D.C."/>
            <person name="Zhao X.W."/>
            <person name="Wei L."/>
        </authorList>
    </citation>
    <scope>NUCLEOTIDE SEQUENCE [LARGE SCALE GENOMIC DNA]</scope>
    <source>
        <tissue evidence="9">Nenye</tissue>
    </source>
</reference>
<dbReference type="Gene3D" id="1.20.1250.20">
    <property type="entry name" value="MFS general substrate transporter like domains"/>
    <property type="match status" value="1"/>
</dbReference>
<dbReference type="InterPro" id="IPR000109">
    <property type="entry name" value="POT_fam"/>
</dbReference>
<evidence type="ECO:0000313" key="9">
    <source>
        <dbReference type="EMBL" id="KAL3530100.1"/>
    </source>
</evidence>
<feature type="transmembrane region" description="Helical" evidence="8">
    <location>
        <begin position="180"/>
        <end position="199"/>
    </location>
</feature>
<evidence type="ECO:0000256" key="1">
    <source>
        <dbReference type="ARBA" id="ARBA00004141"/>
    </source>
</evidence>
<feature type="transmembrane region" description="Helical" evidence="8">
    <location>
        <begin position="154"/>
        <end position="173"/>
    </location>
</feature>
<evidence type="ECO:0000256" key="3">
    <source>
        <dbReference type="ARBA" id="ARBA00022692"/>
    </source>
</evidence>
<accession>A0ABD3AHK8</accession>
<dbReference type="FunFam" id="1.20.1250.20:FF:000312">
    <property type="entry name" value="protein NRT1/ PTR FAMILY 4.5"/>
    <property type="match status" value="1"/>
</dbReference>
<dbReference type="InterPro" id="IPR036259">
    <property type="entry name" value="MFS_trans_sf"/>
</dbReference>
<comment type="subcellular location">
    <subcellularLocation>
        <location evidence="1">Membrane</location>
        <topology evidence="1">Multi-pass membrane protein</topology>
    </subcellularLocation>
</comment>
<gene>
    <name evidence="9" type="ORF">ACH5RR_009422</name>
</gene>
<evidence type="ECO:0000256" key="8">
    <source>
        <dbReference type="SAM" id="Phobius"/>
    </source>
</evidence>
<dbReference type="GO" id="GO:0016020">
    <property type="term" value="C:membrane"/>
    <property type="evidence" value="ECO:0007669"/>
    <property type="project" value="UniProtKB-SubCell"/>
</dbReference>
<feature type="transmembrane region" description="Helical" evidence="8">
    <location>
        <begin position="484"/>
        <end position="503"/>
    </location>
</feature>
<evidence type="ECO:0000256" key="2">
    <source>
        <dbReference type="ARBA" id="ARBA00005982"/>
    </source>
</evidence>
<comment type="similarity">
    <text evidence="6">Belongs to the major facilitator superfamily. Phosphate:H(+) symporter (TC 2.A.1.9) family.</text>
</comment>
<comment type="caution">
    <text evidence="9">The sequence shown here is derived from an EMBL/GenBank/DDBJ whole genome shotgun (WGS) entry which is preliminary data.</text>
</comment>
<evidence type="ECO:0000256" key="5">
    <source>
        <dbReference type="ARBA" id="ARBA00023136"/>
    </source>
</evidence>
<feature type="transmembrane region" description="Helical" evidence="8">
    <location>
        <begin position="293"/>
        <end position="313"/>
    </location>
</feature>
<evidence type="ECO:0000256" key="4">
    <source>
        <dbReference type="ARBA" id="ARBA00022989"/>
    </source>
</evidence>
<dbReference type="AlphaFoldDB" id="A0ABD3AHK8"/>
<dbReference type="EMBL" id="JBJUIK010000004">
    <property type="protein sequence ID" value="KAL3530100.1"/>
    <property type="molecule type" value="Genomic_DNA"/>
</dbReference>
<dbReference type="Pfam" id="PF00854">
    <property type="entry name" value="PTR2"/>
    <property type="match status" value="1"/>
</dbReference>
<evidence type="ECO:0000256" key="7">
    <source>
        <dbReference type="SAM" id="MobiDB-lite"/>
    </source>
</evidence>
<feature type="transmembrane region" description="Helical" evidence="8">
    <location>
        <begin position="605"/>
        <end position="625"/>
    </location>
</feature>
<name>A0ABD3AHK8_9GENT</name>
<feature type="compositionally biased region" description="Polar residues" evidence="7">
    <location>
        <begin position="1"/>
        <end position="14"/>
    </location>
</feature>
<organism evidence="9 10">
    <name type="scientific">Cinchona calisaya</name>
    <dbReference type="NCBI Taxonomy" id="153742"/>
    <lineage>
        <taxon>Eukaryota</taxon>
        <taxon>Viridiplantae</taxon>
        <taxon>Streptophyta</taxon>
        <taxon>Embryophyta</taxon>
        <taxon>Tracheophyta</taxon>
        <taxon>Spermatophyta</taxon>
        <taxon>Magnoliopsida</taxon>
        <taxon>eudicotyledons</taxon>
        <taxon>Gunneridae</taxon>
        <taxon>Pentapetalae</taxon>
        <taxon>asterids</taxon>
        <taxon>lamiids</taxon>
        <taxon>Gentianales</taxon>
        <taxon>Rubiaceae</taxon>
        <taxon>Cinchonoideae</taxon>
        <taxon>Cinchoneae</taxon>
        <taxon>Cinchona</taxon>
    </lineage>
</organism>
<feature type="transmembrane region" description="Helical" evidence="8">
    <location>
        <begin position="269"/>
        <end position="287"/>
    </location>
</feature>
<keyword evidence="3 8" id="KW-0812">Transmembrane</keyword>
<feature type="transmembrane region" description="Helical" evidence="8">
    <location>
        <begin position="403"/>
        <end position="423"/>
    </location>
</feature>
<keyword evidence="4 8" id="KW-1133">Transmembrane helix</keyword>
<dbReference type="SUPFAM" id="SSF103473">
    <property type="entry name" value="MFS general substrate transporter"/>
    <property type="match status" value="1"/>
</dbReference>
<feature type="non-terminal residue" evidence="9">
    <location>
        <position position="1"/>
    </location>
</feature>